<keyword evidence="2" id="KW-1185">Reference proteome</keyword>
<name>A0A9N9J6V5_9GLOM</name>
<evidence type="ECO:0000313" key="1">
    <source>
        <dbReference type="EMBL" id="CAG8767937.1"/>
    </source>
</evidence>
<accession>A0A9N9J6V5</accession>
<dbReference type="Proteomes" id="UP000789570">
    <property type="component" value="Unassembled WGS sequence"/>
</dbReference>
<organism evidence="1 2">
    <name type="scientific">Funneliformis caledonium</name>
    <dbReference type="NCBI Taxonomy" id="1117310"/>
    <lineage>
        <taxon>Eukaryota</taxon>
        <taxon>Fungi</taxon>
        <taxon>Fungi incertae sedis</taxon>
        <taxon>Mucoromycota</taxon>
        <taxon>Glomeromycotina</taxon>
        <taxon>Glomeromycetes</taxon>
        <taxon>Glomerales</taxon>
        <taxon>Glomeraceae</taxon>
        <taxon>Funneliformis</taxon>
    </lineage>
</organism>
<dbReference type="EMBL" id="CAJVPQ010026052">
    <property type="protein sequence ID" value="CAG8767937.1"/>
    <property type="molecule type" value="Genomic_DNA"/>
</dbReference>
<sequence length="106" mass="11978">MESLASNLIPTKQSIVSSTSKRNKRSVTILPPTLATTIDKKTKKPFILEYSVHLASNRFNRELKCIFPQVEDIEKCLVIPTFLKCEHDLVGIGAVIDHEKDEKLEV</sequence>
<gene>
    <name evidence="1" type="ORF">FCALED_LOCUS17342</name>
</gene>
<reference evidence="1" key="1">
    <citation type="submission" date="2021-06" db="EMBL/GenBank/DDBJ databases">
        <authorList>
            <person name="Kallberg Y."/>
            <person name="Tangrot J."/>
            <person name="Rosling A."/>
        </authorList>
    </citation>
    <scope>NUCLEOTIDE SEQUENCE</scope>
    <source>
        <strain evidence="1">UK204</strain>
    </source>
</reference>
<protein>
    <submittedName>
        <fullName evidence="1">6488_t:CDS:1</fullName>
    </submittedName>
</protein>
<dbReference type="AlphaFoldDB" id="A0A9N9J6V5"/>
<comment type="caution">
    <text evidence="1">The sequence shown here is derived from an EMBL/GenBank/DDBJ whole genome shotgun (WGS) entry which is preliminary data.</text>
</comment>
<proteinExistence type="predicted"/>
<feature type="non-terminal residue" evidence="1">
    <location>
        <position position="106"/>
    </location>
</feature>
<evidence type="ECO:0000313" key="2">
    <source>
        <dbReference type="Proteomes" id="UP000789570"/>
    </source>
</evidence>